<evidence type="ECO:0000256" key="5">
    <source>
        <dbReference type="ARBA" id="ARBA00023136"/>
    </source>
</evidence>
<feature type="transmembrane region" description="Helical" evidence="6">
    <location>
        <begin position="390"/>
        <end position="413"/>
    </location>
</feature>
<dbReference type="RefSeq" id="WP_109092493.1">
    <property type="nucleotide sequence ID" value="NZ_QETB01000001.1"/>
</dbReference>
<evidence type="ECO:0000256" key="2">
    <source>
        <dbReference type="ARBA" id="ARBA00022475"/>
    </source>
</evidence>
<keyword evidence="5 6" id="KW-0472">Membrane</keyword>
<evidence type="ECO:0000256" key="3">
    <source>
        <dbReference type="ARBA" id="ARBA00022692"/>
    </source>
</evidence>
<reference evidence="9" key="1">
    <citation type="submission" date="2018-05" db="EMBL/GenBank/DDBJ databases">
        <authorList>
            <person name="Li Y."/>
        </authorList>
    </citation>
    <scope>NUCLEOTIDE SEQUENCE [LARGE SCALE GENOMIC DNA]</scope>
    <source>
        <strain evidence="9">sk1b4</strain>
    </source>
</reference>
<name>A0A2V1K8C7_9ACTO</name>
<proteinExistence type="predicted"/>
<sequence length="459" mass="48995">MKQALRLAPSLTAARLRSRTGDAWLDVLAVLSFTLSTVMALTLSGGIWMFSQWSAHPTAHQIALGSDTGWGTDGSFLDLYLSLALTAGALLVFPIFTLGASAARLGARGRSQRLSSLRLLGVTGGQTIAMSLVETVVQWTIGAVIGTIAYYLSLPLWGNITFLEEQIHPSEMMLPVGLLVLVLALLFVIALLSTVMGLQRVRISPLGVARREASPAMKHWRPLAFAAVLVFYVIWAQKNPAQVGNSAQYMVMAGMILLVVGAISVVGPWILQLFAYPATRTSSVPRLLGMRRILDDPRAAWRTVNAIALLCFIAGSVAIIPMEAGESDAFLFQDIFTGVMITLGFGFAVAALSTLMNQSSTVFDRAPETAALTQVGFPHRVFAWTRMYQVMMPLVLAALGASALGLGLGVVSSTMQVSMSGVTRVVITVLIGVGLSGIALAVCQPLERHVLANRGRAND</sequence>
<gene>
    <name evidence="8" type="ORF">DD236_00820</name>
</gene>
<dbReference type="InterPro" id="IPR003838">
    <property type="entry name" value="ABC3_permease_C"/>
</dbReference>
<evidence type="ECO:0000313" key="8">
    <source>
        <dbReference type="EMBL" id="PWF26992.1"/>
    </source>
</evidence>
<feature type="transmembrane region" description="Helical" evidence="6">
    <location>
        <begin position="425"/>
        <end position="446"/>
    </location>
</feature>
<evidence type="ECO:0000313" key="9">
    <source>
        <dbReference type="Proteomes" id="UP000245283"/>
    </source>
</evidence>
<dbReference type="Pfam" id="PF02687">
    <property type="entry name" value="FtsX"/>
    <property type="match status" value="1"/>
</dbReference>
<feature type="transmembrane region" description="Helical" evidence="6">
    <location>
        <begin position="23"/>
        <end position="50"/>
    </location>
</feature>
<evidence type="ECO:0000256" key="4">
    <source>
        <dbReference type="ARBA" id="ARBA00022989"/>
    </source>
</evidence>
<comment type="caution">
    <text evidence="8">The sequence shown here is derived from an EMBL/GenBank/DDBJ whole genome shotgun (WGS) entry which is preliminary data.</text>
</comment>
<keyword evidence="9" id="KW-1185">Reference proteome</keyword>
<protein>
    <recommendedName>
        <fullName evidence="7">ABC3 transporter permease C-terminal domain-containing protein</fullName>
    </recommendedName>
</protein>
<feature type="transmembrane region" description="Helical" evidence="6">
    <location>
        <begin position="79"/>
        <end position="107"/>
    </location>
</feature>
<organism evidence="8 9">
    <name type="scientific">Ancrocorticia populi</name>
    <dbReference type="NCBI Taxonomy" id="2175228"/>
    <lineage>
        <taxon>Bacteria</taxon>
        <taxon>Bacillati</taxon>
        <taxon>Actinomycetota</taxon>
        <taxon>Actinomycetes</taxon>
        <taxon>Actinomycetales</taxon>
        <taxon>Actinomycetaceae</taxon>
        <taxon>Ancrocorticia</taxon>
    </lineage>
</organism>
<dbReference type="OrthoDB" id="5118998at2"/>
<feature type="transmembrane region" description="Helical" evidence="6">
    <location>
        <begin position="299"/>
        <end position="320"/>
    </location>
</feature>
<feature type="transmembrane region" description="Helical" evidence="6">
    <location>
        <begin position="172"/>
        <end position="198"/>
    </location>
</feature>
<comment type="subcellular location">
    <subcellularLocation>
        <location evidence="1">Cell membrane</location>
        <topology evidence="1">Multi-pass membrane protein</topology>
    </subcellularLocation>
</comment>
<dbReference type="Proteomes" id="UP000245283">
    <property type="component" value="Unassembled WGS sequence"/>
</dbReference>
<evidence type="ECO:0000256" key="6">
    <source>
        <dbReference type="SAM" id="Phobius"/>
    </source>
</evidence>
<evidence type="ECO:0000259" key="7">
    <source>
        <dbReference type="Pfam" id="PF02687"/>
    </source>
</evidence>
<feature type="domain" description="ABC3 transporter permease C-terminal" evidence="7">
    <location>
        <begin position="91"/>
        <end position="202"/>
    </location>
</feature>
<keyword evidence="4 6" id="KW-1133">Transmembrane helix</keyword>
<feature type="transmembrane region" description="Helical" evidence="6">
    <location>
        <begin position="128"/>
        <end position="152"/>
    </location>
</feature>
<dbReference type="EMBL" id="QETB01000001">
    <property type="protein sequence ID" value="PWF26992.1"/>
    <property type="molecule type" value="Genomic_DNA"/>
</dbReference>
<evidence type="ECO:0000256" key="1">
    <source>
        <dbReference type="ARBA" id="ARBA00004651"/>
    </source>
</evidence>
<feature type="transmembrane region" description="Helical" evidence="6">
    <location>
        <begin position="249"/>
        <end position="278"/>
    </location>
</feature>
<dbReference type="AlphaFoldDB" id="A0A2V1K8C7"/>
<dbReference type="GO" id="GO:0005886">
    <property type="term" value="C:plasma membrane"/>
    <property type="evidence" value="ECO:0007669"/>
    <property type="project" value="UniProtKB-SubCell"/>
</dbReference>
<keyword evidence="3 6" id="KW-0812">Transmembrane</keyword>
<feature type="transmembrane region" description="Helical" evidence="6">
    <location>
        <begin position="219"/>
        <end position="237"/>
    </location>
</feature>
<keyword evidence="2" id="KW-1003">Cell membrane</keyword>
<feature type="transmembrane region" description="Helical" evidence="6">
    <location>
        <begin position="335"/>
        <end position="355"/>
    </location>
</feature>
<accession>A0A2V1K8C7</accession>